<dbReference type="GO" id="GO:0010177">
    <property type="term" value="F:methylthioalkylmalate synthase activity"/>
    <property type="evidence" value="ECO:0007669"/>
    <property type="project" value="UniProtKB-ARBA"/>
</dbReference>
<dbReference type="EC" id="2.3.3.13" evidence="3"/>
<name>A0A9W8EBT1_9FUNG</name>
<dbReference type="CDD" id="cd07940">
    <property type="entry name" value="DRE_TIM_IPMS"/>
    <property type="match status" value="1"/>
</dbReference>
<dbReference type="InterPro" id="IPR000891">
    <property type="entry name" value="PYR_CT"/>
</dbReference>
<evidence type="ECO:0000256" key="5">
    <source>
        <dbReference type="ARBA" id="ARBA00022605"/>
    </source>
</evidence>
<keyword evidence="10" id="KW-0012">Acyltransferase</keyword>
<dbReference type="Pfam" id="PF00682">
    <property type="entry name" value="HMGL-like"/>
    <property type="match status" value="1"/>
</dbReference>
<dbReference type="GO" id="GO:0003852">
    <property type="term" value="F:2-isopropylmalate synthase activity"/>
    <property type="evidence" value="ECO:0007669"/>
    <property type="project" value="UniProtKB-EC"/>
</dbReference>
<dbReference type="PROSITE" id="PS00815">
    <property type="entry name" value="AIPM_HOMOCIT_SYNTH_1"/>
    <property type="match status" value="1"/>
</dbReference>
<evidence type="ECO:0000256" key="3">
    <source>
        <dbReference type="ARBA" id="ARBA00012973"/>
    </source>
</evidence>
<evidence type="ECO:0000256" key="6">
    <source>
        <dbReference type="ARBA" id="ARBA00022679"/>
    </source>
</evidence>
<dbReference type="PANTHER" id="PTHR10277">
    <property type="entry name" value="HOMOCITRATE SYNTHASE-RELATED"/>
    <property type="match status" value="1"/>
</dbReference>
<dbReference type="InterPro" id="IPR002034">
    <property type="entry name" value="AIPM/Hcit_synth_CS"/>
</dbReference>
<dbReference type="EMBL" id="JANBQB010000013">
    <property type="protein sequence ID" value="KAJ1984669.1"/>
    <property type="molecule type" value="Genomic_DNA"/>
</dbReference>
<dbReference type="PROSITE" id="PS00816">
    <property type="entry name" value="AIPM_HOMOCIT_SYNTH_2"/>
    <property type="match status" value="1"/>
</dbReference>
<dbReference type="SUPFAM" id="SSF110921">
    <property type="entry name" value="2-isopropylmalate synthase LeuA, allosteric (dimerisation) domain"/>
    <property type="match status" value="1"/>
</dbReference>
<dbReference type="FunFam" id="3.20.20.70:FF:000010">
    <property type="entry name" value="2-isopropylmalate synthase"/>
    <property type="match status" value="1"/>
</dbReference>
<gene>
    <name evidence="10" type="primary">LEU4_1</name>
    <name evidence="10" type="ORF">H4R34_000503</name>
</gene>
<dbReference type="GO" id="GO:0046872">
    <property type="term" value="F:metal ion binding"/>
    <property type="evidence" value="ECO:0007669"/>
    <property type="project" value="UniProtKB-KW"/>
</dbReference>
<sequence length="563" mass="61034">MSPTRDEKQKLIIFDTTLRDGEQSPGVTLNDDDKIQIARYLSKLGVDVLEAGFPVASPGDFNAVQRIAREVGPLMEGREKIGKPMVITGLARSVEKDISTAYEAIKDAPAKRIHIFLATSDIHLKYKLKISREECITKAVAAVKFGRALCDDIEFSPEDAGRSDPDFLCKVLEAVIEAGAGTLNIPDTVGYNTPHEYGERIRYLIANTPGSDRVVWSTHCHNDLGLATANTLAGITNGARQVEVTINGIGERAGNTAMEEVVMNIHTHPDTYPVYHTINTVHFCRVSDMVAHLSGMPVQPNKAIVGKNAFLHESGIHQDGVLKNKETYEIIRPEEVGVLTNNLVLGKHSGRNAFKSRLAELGFDDVEPAKVQAAFDEFKRLADQKQEVTDSDLVALVSEQLVAGGLPAIYYELTSMQVFSSTHEQSPSTATIILNNTRTQSTIVDAATSITGPIEAIFGCIQRIVGIQCRLEFFEIKSVTEGVDALGKVVVRISQASPDGADENKSNGAIGASSHPIFQGIGTDTDILQSSAKAYLAAINRLLNAKENDTLTRSSNAQRSVAI</sequence>
<dbReference type="InterPro" id="IPR050073">
    <property type="entry name" value="2-IPM_HCS-like"/>
</dbReference>
<dbReference type="NCBIfam" id="TIGR00973">
    <property type="entry name" value="leuA_bact"/>
    <property type="match status" value="1"/>
</dbReference>
<accession>A0A9W8EBT1</accession>
<comment type="caution">
    <text evidence="10">The sequence shown here is derived from an EMBL/GenBank/DDBJ whole genome shotgun (WGS) entry which is preliminary data.</text>
</comment>
<keyword evidence="5" id="KW-0028">Amino-acid biosynthesis</keyword>
<reference evidence="10" key="1">
    <citation type="submission" date="2022-07" db="EMBL/GenBank/DDBJ databases">
        <title>Phylogenomic reconstructions and comparative analyses of Kickxellomycotina fungi.</title>
        <authorList>
            <person name="Reynolds N.K."/>
            <person name="Stajich J.E."/>
            <person name="Barry K."/>
            <person name="Grigoriev I.V."/>
            <person name="Crous P."/>
            <person name="Smith M.E."/>
        </authorList>
    </citation>
    <scope>NUCLEOTIDE SEQUENCE</scope>
    <source>
        <strain evidence="10">RSA 567</strain>
    </source>
</reference>
<dbReference type="Pfam" id="PF22617">
    <property type="entry name" value="HCS_D2"/>
    <property type="match status" value="1"/>
</dbReference>
<dbReference type="Gene3D" id="3.20.20.70">
    <property type="entry name" value="Aldolase class I"/>
    <property type="match status" value="1"/>
</dbReference>
<dbReference type="SMART" id="SM00917">
    <property type="entry name" value="LeuA_dimer"/>
    <property type="match status" value="1"/>
</dbReference>
<dbReference type="InterPro" id="IPR054691">
    <property type="entry name" value="LeuA/HCS_post-cat"/>
</dbReference>
<evidence type="ECO:0000259" key="9">
    <source>
        <dbReference type="PROSITE" id="PS50991"/>
    </source>
</evidence>
<dbReference type="Pfam" id="PF08502">
    <property type="entry name" value="LeuA_dimer"/>
    <property type="match status" value="1"/>
</dbReference>
<keyword evidence="6 10" id="KW-0808">Transferase</keyword>
<evidence type="ECO:0000256" key="7">
    <source>
        <dbReference type="ARBA" id="ARBA00022723"/>
    </source>
</evidence>
<dbReference type="SUPFAM" id="SSF51569">
    <property type="entry name" value="Aldolase"/>
    <property type="match status" value="1"/>
</dbReference>
<evidence type="ECO:0000313" key="10">
    <source>
        <dbReference type="EMBL" id="KAJ1984669.1"/>
    </source>
</evidence>
<evidence type="ECO:0000256" key="2">
    <source>
        <dbReference type="ARBA" id="ARBA00009396"/>
    </source>
</evidence>
<dbReference type="Proteomes" id="UP001151582">
    <property type="component" value="Unassembled WGS sequence"/>
</dbReference>
<dbReference type="InterPro" id="IPR013709">
    <property type="entry name" value="2-isopropylmalate_synth_dimer"/>
</dbReference>
<dbReference type="InterPro" id="IPR005671">
    <property type="entry name" value="LeuA_bact_synth"/>
</dbReference>
<feature type="domain" description="Pyruvate carboxyltransferase" evidence="9">
    <location>
        <begin position="11"/>
        <end position="282"/>
    </location>
</feature>
<evidence type="ECO:0000256" key="1">
    <source>
        <dbReference type="ARBA" id="ARBA00004689"/>
    </source>
</evidence>
<dbReference type="InterPro" id="IPR036230">
    <property type="entry name" value="LeuA_allosteric_dom_sf"/>
</dbReference>
<comment type="similarity">
    <text evidence="2">Belongs to the alpha-IPM synthase/homocitrate synthase family. LeuA type 1 subfamily.</text>
</comment>
<protein>
    <recommendedName>
        <fullName evidence="3">2-isopropylmalate synthase</fullName>
        <ecNumber evidence="3">2.3.3.13</ecNumber>
    </recommendedName>
</protein>
<dbReference type="FunFam" id="1.10.238.260:FF:000001">
    <property type="entry name" value="2-isopropylmalate synthase"/>
    <property type="match status" value="1"/>
</dbReference>
<dbReference type="Gene3D" id="1.10.238.260">
    <property type="match status" value="1"/>
</dbReference>
<keyword evidence="11" id="KW-1185">Reference proteome</keyword>
<dbReference type="GO" id="GO:0009098">
    <property type="term" value="P:L-leucine biosynthetic process"/>
    <property type="evidence" value="ECO:0007669"/>
    <property type="project" value="UniProtKB-KW"/>
</dbReference>
<evidence type="ECO:0000256" key="4">
    <source>
        <dbReference type="ARBA" id="ARBA00022430"/>
    </source>
</evidence>
<comment type="pathway">
    <text evidence="1">Amino-acid biosynthesis; L-leucine biosynthesis; L-leucine from 3-methyl-2-oxobutanoate: step 1/4.</text>
</comment>
<dbReference type="OrthoDB" id="2015253at2759"/>
<keyword evidence="8" id="KW-0100">Branched-chain amino acid biosynthesis</keyword>
<evidence type="ECO:0000313" key="11">
    <source>
        <dbReference type="Proteomes" id="UP001151582"/>
    </source>
</evidence>
<evidence type="ECO:0000256" key="8">
    <source>
        <dbReference type="ARBA" id="ARBA00023304"/>
    </source>
</evidence>
<proteinExistence type="inferred from homology"/>
<organism evidence="10 11">
    <name type="scientific">Dimargaris verticillata</name>
    <dbReference type="NCBI Taxonomy" id="2761393"/>
    <lineage>
        <taxon>Eukaryota</taxon>
        <taxon>Fungi</taxon>
        <taxon>Fungi incertae sedis</taxon>
        <taxon>Zoopagomycota</taxon>
        <taxon>Kickxellomycotina</taxon>
        <taxon>Dimargaritomycetes</taxon>
        <taxon>Dimargaritales</taxon>
        <taxon>Dimargaritaceae</taxon>
        <taxon>Dimargaris</taxon>
    </lineage>
</organism>
<dbReference type="InterPro" id="IPR013785">
    <property type="entry name" value="Aldolase_TIM"/>
</dbReference>
<keyword evidence="4" id="KW-0432">Leucine biosynthesis</keyword>
<dbReference type="AlphaFoldDB" id="A0A9W8EBT1"/>
<dbReference type="Gene3D" id="3.30.160.270">
    <property type="match status" value="1"/>
</dbReference>
<dbReference type="PROSITE" id="PS50991">
    <property type="entry name" value="PYR_CT"/>
    <property type="match status" value="1"/>
</dbReference>
<keyword evidence="7" id="KW-0479">Metal-binding</keyword>
<dbReference type="HAMAP" id="MF_01025">
    <property type="entry name" value="LeuA_type1"/>
    <property type="match status" value="1"/>
</dbReference>
<dbReference type="PANTHER" id="PTHR10277:SF9">
    <property type="entry name" value="2-ISOPROPYLMALATE SYNTHASE 1, CHLOROPLASTIC-RELATED"/>
    <property type="match status" value="1"/>
</dbReference>
<dbReference type="NCBIfam" id="NF002086">
    <property type="entry name" value="PRK00915.1-3"/>
    <property type="match status" value="1"/>
</dbReference>